<protein>
    <recommendedName>
        <fullName evidence="1">Ribosomal RNA large subunit methyltransferase J</fullName>
        <ecNumber evidence="1">2.1.1.266</ecNumber>
    </recommendedName>
    <alternativeName>
        <fullName evidence="1">23S rRNA (adenine(2030)-N6)-methyltransferase</fullName>
    </alternativeName>
    <alternativeName>
        <fullName evidence="1">23S rRNA m6A2030 methyltransferase</fullName>
    </alternativeName>
</protein>
<feature type="site" description="Interaction with substrate rRNA" evidence="1">
    <location>
        <position position="4"/>
    </location>
</feature>
<comment type="catalytic activity">
    <reaction evidence="1">
        <text>adenosine(2030) in 23S rRNA + S-adenosyl-L-methionine = N(6)-methyladenosine(2030) in 23S rRNA + S-adenosyl-L-homocysteine + H(+)</text>
        <dbReference type="Rhea" id="RHEA:43736"/>
        <dbReference type="Rhea" id="RHEA-COMP:10668"/>
        <dbReference type="Rhea" id="RHEA-COMP:10669"/>
        <dbReference type="ChEBI" id="CHEBI:15378"/>
        <dbReference type="ChEBI" id="CHEBI:57856"/>
        <dbReference type="ChEBI" id="CHEBI:59789"/>
        <dbReference type="ChEBI" id="CHEBI:74411"/>
        <dbReference type="ChEBI" id="CHEBI:74449"/>
        <dbReference type="EC" id="2.1.1.266"/>
    </reaction>
</comment>
<name>A0ABY5HJY9_9GAMM</name>
<evidence type="ECO:0000313" key="3">
    <source>
        <dbReference type="Proteomes" id="UP001058461"/>
    </source>
</evidence>
<gene>
    <name evidence="1" type="primary">rlmJ</name>
    <name evidence="2" type="ORF">KDW95_02680</name>
</gene>
<keyword evidence="1" id="KW-0489">Methyltransferase</keyword>
<comment type="subunit">
    <text evidence="1">Monomer.</text>
</comment>
<reference evidence="2" key="1">
    <citation type="submission" date="2021-04" db="EMBL/GenBank/DDBJ databases">
        <title>Oceanospirillales bacteria with DddD are important DMSP degraders in coastal seawater.</title>
        <authorList>
            <person name="Liu J."/>
        </authorList>
    </citation>
    <scope>NUCLEOTIDE SEQUENCE</scope>
    <source>
        <strain evidence="2">D13-1</strain>
    </source>
</reference>
<keyword evidence="3" id="KW-1185">Reference proteome</keyword>
<keyword evidence="1" id="KW-0694">RNA-binding</keyword>
<feature type="binding site" evidence="1">
    <location>
        <position position="19"/>
    </location>
    <ligand>
        <name>S-adenosyl-L-methionine</name>
        <dbReference type="ChEBI" id="CHEBI:59789"/>
    </ligand>
</feature>
<keyword evidence="1" id="KW-0698">rRNA processing</keyword>
<dbReference type="HAMAP" id="MF_00934">
    <property type="entry name" value="23SrRNA_methyltr_J"/>
    <property type="match status" value="1"/>
</dbReference>
<dbReference type="PANTHER" id="PTHR37426:SF1">
    <property type="entry name" value="RIBOSOMAL RNA LARGE SUBUNIT METHYLTRANSFERASE J"/>
    <property type="match status" value="1"/>
</dbReference>
<feature type="binding site" evidence="1">
    <location>
        <position position="117"/>
    </location>
    <ligand>
        <name>S-adenosyl-L-methionine</name>
        <dbReference type="ChEBI" id="CHEBI:59789"/>
    </ligand>
</feature>
<keyword evidence="1" id="KW-0949">S-adenosyl-L-methionine</keyword>
<dbReference type="EMBL" id="CP073347">
    <property type="protein sequence ID" value="UTW12608.1"/>
    <property type="molecule type" value="Genomic_DNA"/>
</dbReference>
<keyword evidence="1" id="KW-0808">Transferase</keyword>
<evidence type="ECO:0000313" key="2">
    <source>
        <dbReference type="EMBL" id="UTW12608.1"/>
    </source>
</evidence>
<dbReference type="InterPro" id="IPR029063">
    <property type="entry name" value="SAM-dependent_MTases_sf"/>
</dbReference>
<feature type="binding site" evidence="1">
    <location>
        <position position="99"/>
    </location>
    <ligand>
        <name>S-adenosyl-L-methionine</name>
        <dbReference type="ChEBI" id="CHEBI:59789"/>
    </ligand>
</feature>
<dbReference type="RefSeq" id="WP_255854711.1">
    <property type="nucleotide sequence ID" value="NZ_CP073347.1"/>
</dbReference>
<comment type="function">
    <text evidence="1">Specifically methylates the adenine in position 2030 of 23S rRNA.</text>
</comment>
<dbReference type="EC" id="2.1.1.266" evidence="1"/>
<dbReference type="PANTHER" id="PTHR37426">
    <property type="entry name" value="RIBOSOMAL RNA LARGE SUBUNIT METHYLTRANSFERASE J"/>
    <property type="match status" value="1"/>
</dbReference>
<sequence>MLSYRHAYHAGNYADVLKHLVLARTLEYMTSKDKPLLYLDTHAGAGGYHLGAAMAKKTAEFEEGIGRLWGQPLPDVLTPLMAVLRTMNAKGALEHYPGSPLVAAQLLRSQDALRLFELHPSDHRLLIERFSRDRRVRVERSDGFASLKALLPPASKRALVLVDPPYENKGDYRQVLKAVLEGYKRFPTGTYLVWYPVVVRARVDDMVRGFKSAGVRNLWQVELGLGPDTPDFGMTSSGLFMINPPWTLPGELKDALPLLQNLIAPEQGRWQLNQLTGE</sequence>
<feature type="active site" description="Proton acceptor" evidence="1">
    <location>
        <position position="163"/>
    </location>
</feature>
<feature type="binding site" evidence="1">
    <location>
        <begin position="142"/>
        <end position="143"/>
    </location>
    <ligand>
        <name>S-adenosyl-L-methionine</name>
        <dbReference type="ChEBI" id="CHEBI:59789"/>
    </ligand>
</feature>
<dbReference type="Gene3D" id="3.40.50.150">
    <property type="entry name" value="Vaccinia Virus protein VP39"/>
    <property type="match status" value="1"/>
</dbReference>
<dbReference type="InterPro" id="IPR007473">
    <property type="entry name" value="RlmJ"/>
</dbReference>
<feature type="binding site" evidence="1">
    <location>
        <position position="42"/>
    </location>
    <ligand>
        <name>S-adenosyl-L-methionine</name>
        <dbReference type="ChEBI" id="CHEBI:59789"/>
    </ligand>
</feature>
<comment type="similarity">
    <text evidence="1">Belongs to the RlmJ family.</text>
</comment>
<organism evidence="2 3">
    <name type="scientific">Marinobacterium rhizophilum</name>
    <dbReference type="NCBI Taxonomy" id="420402"/>
    <lineage>
        <taxon>Bacteria</taxon>
        <taxon>Pseudomonadati</taxon>
        <taxon>Pseudomonadota</taxon>
        <taxon>Gammaproteobacteria</taxon>
        <taxon>Oceanospirillales</taxon>
        <taxon>Oceanospirillaceae</taxon>
        <taxon>Marinobacterium</taxon>
    </lineage>
</organism>
<dbReference type="Pfam" id="PF04378">
    <property type="entry name" value="RsmJ"/>
    <property type="match status" value="1"/>
</dbReference>
<proteinExistence type="inferred from homology"/>
<dbReference type="SUPFAM" id="SSF53335">
    <property type="entry name" value="S-adenosyl-L-methionine-dependent methyltransferases"/>
    <property type="match status" value="1"/>
</dbReference>
<accession>A0ABY5HJY9</accession>
<evidence type="ECO:0000256" key="1">
    <source>
        <dbReference type="HAMAP-Rule" id="MF_00934"/>
    </source>
</evidence>
<feature type="binding site" evidence="1">
    <location>
        <position position="163"/>
    </location>
    <ligand>
        <name>S-adenosyl-L-methionine</name>
        <dbReference type="ChEBI" id="CHEBI:59789"/>
    </ligand>
</feature>
<dbReference type="Proteomes" id="UP001058461">
    <property type="component" value="Chromosome"/>
</dbReference>